<sequence length="136" mass="13870">MSADEFDPDIERLFARTPSMPDAALFTAEVEQRLQKGSAVRSIALALAGVVGGVIAVRETLTVNFNSDGASATGALEQGLRTISVNGQNAMQSGLSSAGLGGLDLGAMGGMQMFWIVAGGLIALAAAGVMRLSQEV</sequence>
<keyword evidence="1" id="KW-1133">Transmembrane helix</keyword>
<gene>
    <name evidence="2" type="ORF">GCM10009422_21680</name>
</gene>
<evidence type="ECO:0000256" key="1">
    <source>
        <dbReference type="SAM" id="Phobius"/>
    </source>
</evidence>
<feature type="transmembrane region" description="Helical" evidence="1">
    <location>
        <begin position="113"/>
        <end position="132"/>
    </location>
</feature>
<evidence type="ECO:0000313" key="3">
    <source>
        <dbReference type="Proteomes" id="UP001501352"/>
    </source>
</evidence>
<keyword evidence="1" id="KW-0472">Membrane</keyword>
<keyword evidence="3" id="KW-1185">Reference proteome</keyword>
<reference evidence="2 3" key="1">
    <citation type="journal article" date="2019" name="Int. J. Syst. Evol. Microbiol.">
        <title>The Global Catalogue of Microorganisms (GCM) 10K type strain sequencing project: providing services to taxonomists for standard genome sequencing and annotation.</title>
        <authorList>
            <consortium name="The Broad Institute Genomics Platform"/>
            <consortium name="The Broad Institute Genome Sequencing Center for Infectious Disease"/>
            <person name="Wu L."/>
            <person name="Ma J."/>
        </authorList>
    </citation>
    <scope>NUCLEOTIDE SEQUENCE [LARGE SCALE GENOMIC DNA]</scope>
    <source>
        <strain evidence="2 3">JCM 12928</strain>
    </source>
</reference>
<evidence type="ECO:0008006" key="4">
    <source>
        <dbReference type="Google" id="ProtNLM"/>
    </source>
</evidence>
<dbReference type="EMBL" id="BAAAGA010000005">
    <property type="protein sequence ID" value="GAA0624857.1"/>
    <property type="molecule type" value="Genomic_DNA"/>
</dbReference>
<name>A0ABN1GZW0_9CAUL</name>
<feature type="transmembrane region" description="Helical" evidence="1">
    <location>
        <begin position="39"/>
        <end position="57"/>
    </location>
</feature>
<dbReference type="RefSeq" id="WP_343793625.1">
    <property type="nucleotide sequence ID" value="NZ_BAAAGA010000005.1"/>
</dbReference>
<keyword evidence="1" id="KW-0812">Transmembrane</keyword>
<protein>
    <recommendedName>
        <fullName evidence="4">PhnA-like protein</fullName>
    </recommendedName>
</protein>
<organism evidence="2 3">
    <name type="scientific">Brevundimonas kwangchunensis</name>
    <dbReference type="NCBI Taxonomy" id="322163"/>
    <lineage>
        <taxon>Bacteria</taxon>
        <taxon>Pseudomonadati</taxon>
        <taxon>Pseudomonadota</taxon>
        <taxon>Alphaproteobacteria</taxon>
        <taxon>Caulobacterales</taxon>
        <taxon>Caulobacteraceae</taxon>
        <taxon>Brevundimonas</taxon>
    </lineage>
</organism>
<evidence type="ECO:0000313" key="2">
    <source>
        <dbReference type="EMBL" id="GAA0624857.1"/>
    </source>
</evidence>
<comment type="caution">
    <text evidence="2">The sequence shown here is derived from an EMBL/GenBank/DDBJ whole genome shotgun (WGS) entry which is preliminary data.</text>
</comment>
<proteinExistence type="predicted"/>
<dbReference type="Proteomes" id="UP001501352">
    <property type="component" value="Unassembled WGS sequence"/>
</dbReference>
<accession>A0ABN1GZW0</accession>